<evidence type="ECO:0000313" key="1">
    <source>
        <dbReference type="EMBL" id="MFB4196779.1"/>
    </source>
</evidence>
<dbReference type="RefSeq" id="WP_375064904.1">
    <property type="nucleotide sequence ID" value="NZ_JBHGBT010000021.1"/>
</dbReference>
<name>A0ABV4ZTX0_9ACTN</name>
<organism evidence="1 2">
    <name type="scientific">Streptomyces carpaticus</name>
    <dbReference type="NCBI Taxonomy" id="285558"/>
    <lineage>
        <taxon>Bacteria</taxon>
        <taxon>Bacillati</taxon>
        <taxon>Actinomycetota</taxon>
        <taxon>Actinomycetes</taxon>
        <taxon>Kitasatosporales</taxon>
        <taxon>Streptomycetaceae</taxon>
        <taxon>Streptomyces</taxon>
    </lineage>
</organism>
<proteinExistence type="predicted"/>
<dbReference type="EMBL" id="JBHGBT010000021">
    <property type="protein sequence ID" value="MFB4196779.1"/>
    <property type="molecule type" value="Genomic_DNA"/>
</dbReference>
<comment type="caution">
    <text evidence="1">The sequence shown here is derived from an EMBL/GenBank/DDBJ whole genome shotgun (WGS) entry which is preliminary data.</text>
</comment>
<gene>
    <name evidence="1" type="ORF">ACE11A_20770</name>
</gene>
<keyword evidence="2" id="KW-1185">Reference proteome</keyword>
<reference evidence="1 2" key="1">
    <citation type="submission" date="2024-09" db="EMBL/GenBank/DDBJ databases">
        <title>Draft genome sequence of multifaceted antimicrobials producing Streptomyces sp. strain FH1.</title>
        <authorList>
            <person name="Hassan F."/>
            <person name="Ali H."/>
            <person name="Hassan N."/>
            <person name="Nawaz A."/>
        </authorList>
    </citation>
    <scope>NUCLEOTIDE SEQUENCE [LARGE SCALE GENOMIC DNA]</scope>
    <source>
        <strain evidence="1 2">FH1</strain>
    </source>
</reference>
<evidence type="ECO:0000313" key="2">
    <source>
        <dbReference type="Proteomes" id="UP001577267"/>
    </source>
</evidence>
<accession>A0ABV4ZTX0</accession>
<protein>
    <recommendedName>
        <fullName evidence="3">Cupin domain-containing protein</fullName>
    </recommendedName>
</protein>
<sequence>MATTERLPDLSTDTLRAVRTLPDEAVPLHRETLLVNPSGHPLVLDTDVPATVPPMTSVLLNRVTVRHSEPLLLFTGWDEKAQPDLGRREGWTRVGDDHTTAAGAGDGAPFPPHTPLWRSPITQLGFVTLPPGLLGATSAARTPASLRLQANLWFAPAGTDCHIHRRHPFLEVHTQVAGHGRMQKFHAQDEATRYQDVPVEPGTTHPPFCAYDGAGTWRYPWHRYWADTDCVWLALEYHPR</sequence>
<evidence type="ECO:0008006" key="3">
    <source>
        <dbReference type="Google" id="ProtNLM"/>
    </source>
</evidence>
<dbReference type="Proteomes" id="UP001577267">
    <property type="component" value="Unassembled WGS sequence"/>
</dbReference>
<dbReference type="Gene3D" id="2.60.120.990">
    <property type="match status" value="1"/>
</dbReference>